<reference evidence="2" key="1">
    <citation type="submission" date="2021-12" db="EMBL/GenBank/DDBJ databases">
        <authorList>
            <person name="Martin H S."/>
        </authorList>
    </citation>
    <scope>NUCLEOTIDE SEQUENCE</scope>
</reference>
<dbReference type="AlphaFoldDB" id="A0A8J9V3E8"/>
<feature type="non-terminal residue" evidence="2">
    <location>
        <position position="220"/>
    </location>
</feature>
<dbReference type="Proteomes" id="UP000838878">
    <property type="component" value="Chromosome 10"/>
</dbReference>
<name>A0A8J9V3E8_9NEOP</name>
<dbReference type="OrthoDB" id="8052806at2759"/>
<feature type="domain" description="DUF5641" evidence="1">
    <location>
        <begin position="135"/>
        <end position="207"/>
    </location>
</feature>
<dbReference type="EMBL" id="OV170230">
    <property type="protein sequence ID" value="CAH0715198.1"/>
    <property type="molecule type" value="Genomic_DNA"/>
</dbReference>
<sequence length="220" mass="25244">MRERVVDIQELTQDYLWKHVSHDNPADLVSKGINLQTLKDSKLWWDGPTFLQDPNFELHSNNTENNIINLPEVKSLHVRNDNSNDCTSQSLFPFSRFSQFNRLQRTMAYIKRFLHNSHKTNLKRSGALSVDELREALQVRTKWTKSSDTLKEGTFVLIKDDNSPPLKWCMGRIVSTFPGKDGISRVATIRTASGAITRRAFPKICPLPLDSATDRGDCWK</sequence>
<keyword evidence="3" id="KW-1185">Reference proteome</keyword>
<proteinExistence type="predicted"/>
<evidence type="ECO:0000313" key="2">
    <source>
        <dbReference type="EMBL" id="CAH0715198.1"/>
    </source>
</evidence>
<protein>
    <recommendedName>
        <fullName evidence="1">DUF5641 domain-containing protein</fullName>
    </recommendedName>
</protein>
<dbReference type="PANTHER" id="PTHR47331">
    <property type="entry name" value="PHD-TYPE DOMAIN-CONTAINING PROTEIN"/>
    <property type="match status" value="1"/>
</dbReference>
<gene>
    <name evidence="2" type="ORF">BINO364_LOCUS2166</name>
</gene>
<accession>A0A8J9V3E8</accession>
<organism evidence="2 3">
    <name type="scientific">Brenthis ino</name>
    <name type="common">lesser marbled fritillary</name>
    <dbReference type="NCBI Taxonomy" id="405034"/>
    <lineage>
        <taxon>Eukaryota</taxon>
        <taxon>Metazoa</taxon>
        <taxon>Ecdysozoa</taxon>
        <taxon>Arthropoda</taxon>
        <taxon>Hexapoda</taxon>
        <taxon>Insecta</taxon>
        <taxon>Pterygota</taxon>
        <taxon>Neoptera</taxon>
        <taxon>Endopterygota</taxon>
        <taxon>Lepidoptera</taxon>
        <taxon>Glossata</taxon>
        <taxon>Ditrysia</taxon>
        <taxon>Papilionoidea</taxon>
        <taxon>Nymphalidae</taxon>
        <taxon>Heliconiinae</taxon>
        <taxon>Argynnini</taxon>
        <taxon>Brenthis</taxon>
    </lineage>
</organism>
<evidence type="ECO:0000313" key="3">
    <source>
        <dbReference type="Proteomes" id="UP000838878"/>
    </source>
</evidence>
<evidence type="ECO:0000259" key="1">
    <source>
        <dbReference type="Pfam" id="PF18701"/>
    </source>
</evidence>
<dbReference type="Pfam" id="PF18701">
    <property type="entry name" value="DUF5641"/>
    <property type="match status" value="1"/>
</dbReference>
<dbReference type="InterPro" id="IPR040676">
    <property type="entry name" value="DUF5641"/>
</dbReference>
<dbReference type="PANTHER" id="PTHR47331:SF5">
    <property type="entry name" value="RIBONUCLEASE H"/>
    <property type="match status" value="1"/>
</dbReference>